<feature type="domain" description="PX" evidence="11">
    <location>
        <begin position="97"/>
        <end position="131"/>
    </location>
</feature>
<keyword evidence="9" id="KW-0472">Membrane</keyword>
<dbReference type="Gene3D" id="3.30.1520.10">
    <property type="entry name" value="Phox-like domain"/>
    <property type="match status" value="1"/>
</dbReference>
<gene>
    <name evidence="13" type="primary">SNX1</name>
</gene>
<dbReference type="FunFam" id="1.20.1270.60:FF:000012">
    <property type="entry name" value="Sorting nexin 2"/>
    <property type="match status" value="1"/>
</dbReference>
<reference evidence="13" key="1">
    <citation type="submission" date="2014-08" db="EMBL/GenBank/DDBJ databases">
        <authorList>
            <person name="Senf B."/>
            <person name="Petzold A."/>
            <person name="Downie B.R."/>
            <person name="Koch P."/>
            <person name="Platzer M."/>
        </authorList>
    </citation>
    <scope>NUCLEOTIDE SEQUENCE [LARGE SCALE GENOMIC DNA]</scope>
    <source>
        <strain evidence="13">GRZ</strain>
    </source>
</reference>
<dbReference type="Pfam" id="PF00787">
    <property type="entry name" value="PX"/>
    <property type="match status" value="1"/>
</dbReference>
<dbReference type="InterPro" id="IPR001683">
    <property type="entry name" value="PX_dom"/>
</dbReference>
<evidence type="ECO:0000256" key="5">
    <source>
        <dbReference type="ARBA" id="ARBA00022553"/>
    </source>
</evidence>
<keyword evidence="6" id="KW-0967">Endosome</keyword>
<name>A0A8C6KNJ1_NOTFU</name>
<dbReference type="GO" id="GO:0035091">
    <property type="term" value="F:phosphatidylinositol binding"/>
    <property type="evidence" value="ECO:0007669"/>
    <property type="project" value="InterPro"/>
</dbReference>
<evidence type="ECO:0000256" key="8">
    <source>
        <dbReference type="ARBA" id="ARBA00022990"/>
    </source>
</evidence>
<dbReference type="GO" id="GO:0034498">
    <property type="term" value="P:early endosome to Golgi transport"/>
    <property type="evidence" value="ECO:0007669"/>
    <property type="project" value="TreeGrafter"/>
</dbReference>
<keyword evidence="8" id="KW-0007">Acetylation</keyword>
<evidence type="ECO:0000256" key="9">
    <source>
        <dbReference type="ARBA" id="ARBA00023136"/>
    </source>
</evidence>
<dbReference type="Pfam" id="PF09325">
    <property type="entry name" value="Vps5"/>
    <property type="match status" value="1"/>
</dbReference>
<evidence type="ECO:0000256" key="2">
    <source>
        <dbReference type="ARBA" id="ARBA00004510"/>
    </source>
</evidence>
<dbReference type="AlphaFoldDB" id="A0A8C6KNJ1"/>
<reference evidence="13" key="2">
    <citation type="submission" date="2025-08" db="UniProtKB">
        <authorList>
            <consortium name="Ensembl"/>
        </authorList>
    </citation>
    <scope>IDENTIFICATION</scope>
</reference>
<evidence type="ECO:0000256" key="4">
    <source>
        <dbReference type="ARBA" id="ARBA00022448"/>
    </source>
</evidence>
<evidence type="ECO:0000256" key="10">
    <source>
        <dbReference type="ARBA" id="ARBA00023273"/>
    </source>
</evidence>
<keyword evidence="10" id="KW-0966">Cell projection</keyword>
<reference evidence="13" key="3">
    <citation type="submission" date="2025-09" db="UniProtKB">
        <authorList>
            <consortium name="Ensembl"/>
        </authorList>
    </citation>
    <scope>IDENTIFICATION</scope>
</reference>
<keyword evidence="14" id="KW-1185">Reference proteome</keyword>
<dbReference type="Proteomes" id="UP000694548">
    <property type="component" value="Chromosome sgr07"/>
</dbReference>
<keyword evidence="4" id="KW-0813">Transport</keyword>
<comment type="similarity">
    <text evidence="3">Belongs to the sorting nexin family.</text>
</comment>
<dbReference type="GeneTree" id="ENSGT00940000155889"/>
<dbReference type="SUPFAM" id="SSF103657">
    <property type="entry name" value="BAR/IMD domain-like"/>
    <property type="match status" value="1"/>
</dbReference>
<feature type="domain" description="Sorting nexin/Vps5-like C-terminal" evidence="12">
    <location>
        <begin position="150"/>
        <end position="380"/>
    </location>
</feature>
<sequence length="386" mass="44508">KNKEASNCGFVTQVCLSGCRVTANFISAKCFNWLRCDFCSLQLEEEEAKSSFDVDVAVTNPEKVGDGMNAYMAYKVSTRVCLHCEEACGSKHLLILEFLERRRAALERFLQRVVSHPLLLQDPDVREFLERDDLPRAVNTQTLSGAGFLKMITKASDAVSKMTIKMNESDTWFEDKFQEVEAEEQQLRKLHVVVDSLVNHRKELCVNTAIFAKSMAMLGNSEDSTALSRALSQLAEVEDKMEQLHQEQAASDFFIFAELLADYIRLLAAVRGCFDQRVRSWQRWQEAQSTLQKKREAEAKLLWANKPDKLQQAKEEITEWEARVTQYERDFDRVGMAVRKEVLRFEKEKTKDFKSQIVKYLEAMLQSQQRLIKFWEAFLPEAKAIA</sequence>
<evidence type="ECO:0000256" key="6">
    <source>
        <dbReference type="ARBA" id="ARBA00022753"/>
    </source>
</evidence>
<dbReference type="PANTHER" id="PTHR10555:SF129">
    <property type="entry name" value="SORTING NEXIN-1"/>
    <property type="match status" value="1"/>
</dbReference>
<dbReference type="Ensembl" id="ENSNFUT00015009149.1">
    <property type="protein sequence ID" value="ENSNFUP00015008707.1"/>
    <property type="gene ID" value="ENSNFUG00015004220.1"/>
</dbReference>
<proteinExistence type="inferred from homology"/>
<dbReference type="GO" id="GO:0030027">
    <property type="term" value="C:lamellipodium"/>
    <property type="evidence" value="ECO:0007669"/>
    <property type="project" value="UniProtKB-SubCell"/>
</dbReference>
<keyword evidence="5" id="KW-0597">Phosphoprotein</keyword>
<accession>A0A8C6KNJ1</accession>
<keyword evidence="7" id="KW-0653">Protein transport</keyword>
<evidence type="ECO:0000259" key="12">
    <source>
        <dbReference type="Pfam" id="PF09325"/>
    </source>
</evidence>
<comment type="subcellular location">
    <subcellularLocation>
        <location evidence="2">Cell projection</location>
        <location evidence="2">Lamellipodium</location>
    </subcellularLocation>
    <subcellularLocation>
        <location evidence="1">Early endosome membrane</location>
        <topology evidence="1">Peripheral membrane protein</topology>
        <orientation evidence="1">Cytoplasmic side</orientation>
    </subcellularLocation>
</comment>
<dbReference type="InterPro" id="IPR015404">
    <property type="entry name" value="Vps5_C"/>
</dbReference>
<dbReference type="GO" id="GO:0015031">
    <property type="term" value="P:protein transport"/>
    <property type="evidence" value="ECO:0007669"/>
    <property type="project" value="UniProtKB-KW"/>
</dbReference>
<evidence type="ECO:0000256" key="7">
    <source>
        <dbReference type="ARBA" id="ARBA00022927"/>
    </source>
</evidence>
<evidence type="ECO:0000313" key="13">
    <source>
        <dbReference type="Ensembl" id="ENSNFUP00015008707.1"/>
    </source>
</evidence>
<dbReference type="PANTHER" id="PTHR10555">
    <property type="entry name" value="SORTING NEXIN"/>
    <property type="match status" value="1"/>
</dbReference>
<dbReference type="InterPro" id="IPR036871">
    <property type="entry name" value="PX_dom_sf"/>
</dbReference>
<dbReference type="SUPFAM" id="SSF64268">
    <property type="entry name" value="PX domain"/>
    <property type="match status" value="1"/>
</dbReference>
<dbReference type="GO" id="GO:0005829">
    <property type="term" value="C:cytosol"/>
    <property type="evidence" value="ECO:0007669"/>
    <property type="project" value="GOC"/>
</dbReference>
<protein>
    <submittedName>
        <fullName evidence="13">Sorting nexin 1</fullName>
    </submittedName>
</protein>
<dbReference type="InterPro" id="IPR027267">
    <property type="entry name" value="AH/BAR_dom_sf"/>
</dbReference>
<evidence type="ECO:0000313" key="14">
    <source>
        <dbReference type="Proteomes" id="UP000694548"/>
    </source>
</evidence>
<dbReference type="Gene3D" id="1.20.1270.60">
    <property type="entry name" value="Arfaptin homology (AH) domain/BAR domain"/>
    <property type="match status" value="1"/>
</dbReference>
<dbReference type="GO" id="GO:0031901">
    <property type="term" value="C:early endosome membrane"/>
    <property type="evidence" value="ECO:0007669"/>
    <property type="project" value="UniProtKB-SubCell"/>
</dbReference>
<evidence type="ECO:0000256" key="1">
    <source>
        <dbReference type="ARBA" id="ARBA00004469"/>
    </source>
</evidence>
<evidence type="ECO:0000259" key="11">
    <source>
        <dbReference type="Pfam" id="PF00787"/>
    </source>
</evidence>
<evidence type="ECO:0000256" key="3">
    <source>
        <dbReference type="ARBA" id="ARBA00010883"/>
    </source>
</evidence>
<organism evidence="13 14">
    <name type="scientific">Nothobranchius furzeri</name>
    <name type="common">Turquoise killifish</name>
    <dbReference type="NCBI Taxonomy" id="105023"/>
    <lineage>
        <taxon>Eukaryota</taxon>
        <taxon>Metazoa</taxon>
        <taxon>Chordata</taxon>
        <taxon>Craniata</taxon>
        <taxon>Vertebrata</taxon>
        <taxon>Euteleostomi</taxon>
        <taxon>Actinopterygii</taxon>
        <taxon>Neopterygii</taxon>
        <taxon>Teleostei</taxon>
        <taxon>Neoteleostei</taxon>
        <taxon>Acanthomorphata</taxon>
        <taxon>Ovalentaria</taxon>
        <taxon>Atherinomorphae</taxon>
        <taxon>Cyprinodontiformes</taxon>
        <taxon>Nothobranchiidae</taxon>
        <taxon>Nothobranchius</taxon>
    </lineage>
</organism>